<organism evidence="3 4">
    <name type="scientific">Nocardioides faecalis</name>
    <dbReference type="NCBI Taxonomy" id="2803858"/>
    <lineage>
        <taxon>Bacteria</taxon>
        <taxon>Bacillati</taxon>
        <taxon>Actinomycetota</taxon>
        <taxon>Actinomycetes</taxon>
        <taxon>Propionibacteriales</taxon>
        <taxon>Nocardioidaceae</taxon>
        <taxon>Nocardioides</taxon>
    </lineage>
</organism>
<accession>A0A938Y6K7</accession>
<keyword evidence="2" id="KW-0732">Signal</keyword>
<evidence type="ECO:0000313" key="3">
    <source>
        <dbReference type="EMBL" id="MBM9458451.1"/>
    </source>
</evidence>
<reference evidence="3" key="1">
    <citation type="submission" date="2021-01" db="EMBL/GenBank/DDBJ databases">
        <title>Novel species in genus Nocardioides.</title>
        <authorList>
            <person name="Zhang G."/>
        </authorList>
    </citation>
    <scope>NUCLEOTIDE SEQUENCE</scope>
    <source>
        <strain evidence="3">Zg-536</strain>
    </source>
</reference>
<dbReference type="AlphaFoldDB" id="A0A938Y6K7"/>
<dbReference type="EMBL" id="JAERTX010000001">
    <property type="protein sequence ID" value="MBM9458451.1"/>
    <property type="molecule type" value="Genomic_DNA"/>
</dbReference>
<feature type="compositionally biased region" description="Low complexity" evidence="1">
    <location>
        <begin position="127"/>
        <end position="143"/>
    </location>
</feature>
<protein>
    <submittedName>
        <fullName evidence="3">Uncharacterized protein</fullName>
    </submittedName>
</protein>
<gene>
    <name evidence="3" type="ORF">JK386_00875</name>
</gene>
<evidence type="ECO:0000313" key="4">
    <source>
        <dbReference type="Proteomes" id="UP000663791"/>
    </source>
</evidence>
<evidence type="ECO:0000256" key="2">
    <source>
        <dbReference type="SAM" id="SignalP"/>
    </source>
</evidence>
<proteinExistence type="predicted"/>
<sequence>MRHKFVTALAVLLVQALGVSAAEADSSTDGSDLVEDSAVVTIDQEDFAAAATEGDAASNTATEDRAVEEYLEQLPDDAGAYMAPDDVLVGTVEATDDISAVVVAPQDGADVEQVDVLADASAEEVTAGAAISDADSGDTTTGPGMAGSWPTWSSTTSYVVEIKVYWKKFLNKPANLIGTARFQTQRRQYANDGTAAWDRWHVFRKAVATPDEYEIQAAPDHQAYVKKLWISSQLTAAAQKNAQQWLDSQNEPSGGFSECRSNGEFNAGPFTMPLGDCADYDVWTGAVGHYRFDYDQGTIASGTSKAIAYRSAFQMDNAKYPHMTFYQFATFRMGRTALDGPSIKCAEDGMGSSGTAPLTKCTLQ</sequence>
<feature type="region of interest" description="Disordered" evidence="1">
    <location>
        <begin position="127"/>
        <end position="148"/>
    </location>
</feature>
<keyword evidence="4" id="KW-1185">Reference proteome</keyword>
<dbReference type="Proteomes" id="UP000663791">
    <property type="component" value="Unassembled WGS sequence"/>
</dbReference>
<comment type="caution">
    <text evidence="3">The sequence shown here is derived from an EMBL/GenBank/DDBJ whole genome shotgun (WGS) entry which is preliminary data.</text>
</comment>
<feature type="signal peptide" evidence="2">
    <location>
        <begin position="1"/>
        <end position="21"/>
    </location>
</feature>
<name>A0A938Y6K7_9ACTN</name>
<dbReference type="RefSeq" id="WP_205289755.1">
    <property type="nucleotide sequence ID" value="NZ_CP074406.1"/>
</dbReference>
<evidence type="ECO:0000256" key="1">
    <source>
        <dbReference type="SAM" id="MobiDB-lite"/>
    </source>
</evidence>
<feature type="chain" id="PRO_5038711103" evidence="2">
    <location>
        <begin position="22"/>
        <end position="364"/>
    </location>
</feature>